<reference evidence="8" key="1">
    <citation type="submission" date="2023-10" db="EMBL/GenBank/DDBJ databases">
        <authorList>
            <person name="Domelevo Entfellner J.-B."/>
        </authorList>
    </citation>
    <scope>NUCLEOTIDE SEQUENCE</scope>
</reference>
<dbReference type="PANTHER" id="PTHR13903:SF23">
    <property type="entry name" value="OS09G0484800 PROTEIN"/>
    <property type="match status" value="1"/>
</dbReference>
<dbReference type="Pfam" id="PF02678">
    <property type="entry name" value="Pirin"/>
    <property type="match status" value="1"/>
</dbReference>
<dbReference type="PIRSF" id="PIRSF006232">
    <property type="entry name" value="Pirin"/>
    <property type="match status" value="1"/>
</dbReference>
<evidence type="ECO:0000259" key="7">
    <source>
        <dbReference type="Pfam" id="PF05726"/>
    </source>
</evidence>
<comment type="similarity">
    <text evidence="2 5">Belongs to the pirin family.</text>
</comment>
<evidence type="ECO:0000256" key="3">
    <source>
        <dbReference type="ARBA" id="ARBA00023242"/>
    </source>
</evidence>
<dbReference type="InterPro" id="IPR012093">
    <property type="entry name" value="Pirin"/>
</dbReference>
<feature type="binding site" evidence="4">
    <location>
        <position position="144"/>
    </location>
    <ligand>
        <name>Fe cation</name>
        <dbReference type="ChEBI" id="CHEBI:24875"/>
    </ligand>
</feature>
<evidence type="ECO:0000256" key="1">
    <source>
        <dbReference type="ARBA" id="ARBA00004123"/>
    </source>
</evidence>
<dbReference type="CDD" id="cd02247">
    <property type="entry name" value="cupin_pirin_C"/>
    <property type="match status" value="1"/>
</dbReference>
<sequence length="336" mass="37937">MPQHPLHLPIYTLNKLCLAPHIFTIAQIFSFLFHKMPNQDICSYLTEPRLVTRKFLARPQHEGVGAVVRRSIGRFELKYFDPFLVLDEFSVSAPAGFPDHPHRGFETVTYMLQGAVTHEDFEGRKGTIEAGDLQWMTAGRGIVHSEMPAAQGTQKGLQLWINLSSKHKMIEPRYQEMLSKDIAETVVDGIKVRVIAGEALGIKSPIYTRTPTMYLDFSLKPGAHLQQLIPKSWNAFVYILEGEGIFGNQKSQPVTSHHILLLSSGDGLEAWNKSSKVLRFILVGGEPLGEPVVQFGPFVMNTQEEVDQTIDDFENYTNGFEKARHWRSESAINLDY</sequence>
<evidence type="ECO:0000313" key="8">
    <source>
        <dbReference type="EMBL" id="CAJ1971470.1"/>
    </source>
</evidence>
<evidence type="ECO:0000256" key="4">
    <source>
        <dbReference type="PIRSR" id="PIRSR006232-1"/>
    </source>
</evidence>
<dbReference type="AlphaFoldDB" id="A0AA86W028"/>
<evidence type="ECO:0000256" key="2">
    <source>
        <dbReference type="ARBA" id="ARBA00008416"/>
    </source>
</evidence>
<organism evidence="8 9">
    <name type="scientific">Sphenostylis stenocarpa</name>
    <dbReference type="NCBI Taxonomy" id="92480"/>
    <lineage>
        <taxon>Eukaryota</taxon>
        <taxon>Viridiplantae</taxon>
        <taxon>Streptophyta</taxon>
        <taxon>Embryophyta</taxon>
        <taxon>Tracheophyta</taxon>
        <taxon>Spermatophyta</taxon>
        <taxon>Magnoliopsida</taxon>
        <taxon>eudicotyledons</taxon>
        <taxon>Gunneridae</taxon>
        <taxon>Pentapetalae</taxon>
        <taxon>rosids</taxon>
        <taxon>fabids</taxon>
        <taxon>Fabales</taxon>
        <taxon>Fabaceae</taxon>
        <taxon>Papilionoideae</taxon>
        <taxon>50 kb inversion clade</taxon>
        <taxon>NPAAA clade</taxon>
        <taxon>indigoferoid/millettioid clade</taxon>
        <taxon>Phaseoleae</taxon>
        <taxon>Sphenostylis</taxon>
    </lineage>
</organism>
<evidence type="ECO:0000256" key="5">
    <source>
        <dbReference type="RuleBase" id="RU003457"/>
    </source>
</evidence>
<gene>
    <name evidence="8" type="ORF">AYBTSS11_LOCUS23471</name>
</gene>
<keyword evidence="9" id="KW-1185">Reference proteome</keyword>
<evidence type="ECO:0008006" key="10">
    <source>
        <dbReference type="Google" id="ProtNLM"/>
    </source>
</evidence>
<dbReference type="PANTHER" id="PTHR13903">
    <property type="entry name" value="PIRIN-RELATED"/>
    <property type="match status" value="1"/>
</dbReference>
<dbReference type="GO" id="GO:0005634">
    <property type="term" value="C:nucleus"/>
    <property type="evidence" value="ECO:0007669"/>
    <property type="project" value="UniProtKB-SubCell"/>
</dbReference>
<protein>
    <recommendedName>
        <fullName evidence="10">Pirin</fullName>
    </recommendedName>
</protein>
<proteinExistence type="inferred from homology"/>
<evidence type="ECO:0000259" key="6">
    <source>
        <dbReference type="Pfam" id="PF02678"/>
    </source>
</evidence>
<name>A0AA86W028_9FABA</name>
<dbReference type="GO" id="GO:0046872">
    <property type="term" value="F:metal ion binding"/>
    <property type="evidence" value="ECO:0007669"/>
    <property type="project" value="UniProtKB-KW"/>
</dbReference>
<feature type="binding site" evidence="4">
    <location>
        <position position="146"/>
    </location>
    <ligand>
        <name>Fe cation</name>
        <dbReference type="ChEBI" id="CHEBI:24875"/>
    </ligand>
</feature>
<dbReference type="InterPro" id="IPR003829">
    <property type="entry name" value="Pirin_N_dom"/>
</dbReference>
<dbReference type="InterPro" id="IPR008778">
    <property type="entry name" value="Pirin_C_dom"/>
</dbReference>
<evidence type="ECO:0000313" key="9">
    <source>
        <dbReference type="Proteomes" id="UP001189624"/>
    </source>
</evidence>
<dbReference type="InterPro" id="IPR014710">
    <property type="entry name" value="RmlC-like_jellyroll"/>
</dbReference>
<comment type="cofactor">
    <cofactor evidence="4">
        <name>Fe cation</name>
        <dbReference type="ChEBI" id="CHEBI:24875"/>
    </cofactor>
    <text evidence="4">Binds 1 Fe cation per subunit.</text>
</comment>
<dbReference type="Proteomes" id="UP001189624">
    <property type="component" value="Chromosome 8"/>
</dbReference>
<dbReference type="Pfam" id="PF05726">
    <property type="entry name" value="Pirin_C"/>
    <property type="match status" value="1"/>
</dbReference>
<dbReference type="EMBL" id="OY731405">
    <property type="protein sequence ID" value="CAJ1971470.1"/>
    <property type="molecule type" value="Genomic_DNA"/>
</dbReference>
<dbReference type="FunFam" id="2.60.120.10:FF:000055">
    <property type="entry name" value="pirin"/>
    <property type="match status" value="1"/>
</dbReference>
<dbReference type="Gramene" id="rna-AYBTSS11_LOCUS23471">
    <property type="protein sequence ID" value="CAJ1971470.1"/>
    <property type="gene ID" value="gene-AYBTSS11_LOCUS23471"/>
</dbReference>
<keyword evidence="4" id="KW-0408">Iron</keyword>
<feature type="domain" description="Pirin C-terminal" evidence="7">
    <location>
        <begin position="214"/>
        <end position="318"/>
    </location>
</feature>
<feature type="domain" description="Pirin N-terminal" evidence="6">
    <location>
        <begin position="68"/>
        <end position="161"/>
    </location>
</feature>
<feature type="binding site" evidence="4">
    <location>
        <position position="102"/>
    </location>
    <ligand>
        <name>Fe cation</name>
        <dbReference type="ChEBI" id="CHEBI:24875"/>
    </ligand>
</feature>
<dbReference type="InterPro" id="IPR011051">
    <property type="entry name" value="RmlC_Cupin_sf"/>
</dbReference>
<feature type="binding site" evidence="4">
    <location>
        <position position="100"/>
    </location>
    <ligand>
        <name>Fe cation</name>
        <dbReference type="ChEBI" id="CHEBI:24875"/>
    </ligand>
</feature>
<keyword evidence="4" id="KW-0479">Metal-binding</keyword>
<comment type="subcellular location">
    <subcellularLocation>
        <location evidence="1">Nucleus</location>
    </subcellularLocation>
</comment>
<accession>A0AA86W028</accession>
<dbReference type="SUPFAM" id="SSF51182">
    <property type="entry name" value="RmlC-like cupins"/>
    <property type="match status" value="1"/>
</dbReference>
<keyword evidence="3" id="KW-0539">Nucleus</keyword>
<dbReference type="CDD" id="cd02909">
    <property type="entry name" value="cupin_pirin_N"/>
    <property type="match status" value="1"/>
</dbReference>
<dbReference type="Gene3D" id="2.60.120.10">
    <property type="entry name" value="Jelly Rolls"/>
    <property type="match status" value="2"/>
</dbReference>